<name>A0A150III7_9EURY</name>
<dbReference type="Proteomes" id="UP000075398">
    <property type="component" value="Unassembled WGS sequence"/>
</dbReference>
<proteinExistence type="predicted"/>
<reference evidence="1 2" key="1">
    <citation type="journal article" date="2016" name="ISME J.">
        <title>Chasing the elusive Euryarchaeota class WSA2: genomes reveal a uniquely fastidious methyl-reducing methanogen.</title>
        <authorList>
            <person name="Nobu M.K."/>
            <person name="Narihiro T."/>
            <person name="Kuroda K."/>
            <person name="Mei R."/>
            <person name="Liu W.T."/>
        </authorList>
    </citation>
    <scope>NUCLEOTIDE SEQUENCE [LARGE SCALE GENOMIC DNA]</scope>
    <source>
        <strain evidence="1">U1lsi0528_Bin055</strain>
    </source>
</reference>
<evidence type="ECO:0000313" key="2">
    <source>
        <dbReference type="Proteomes" id="UP000075398"/>
    </source>
</evidence>
<evidence type="ECO:0000313" key="1">
    <source>
        <dbReference type="EMBL" id="KYC44806.1"/>
    </source>
</evidence>
<sequence length="50" mass="5747">MNSKNRNNGEKCKNVQELGPETIVAIEKARARIKKGYFLTEEDAKLRLKL</sequence>
<accession>A0A150III7</accession>
<protein>
    <submittedName>
        <fullName evidence="1">Uncharacterized protein</fullName>
    </submittedName>
</protein>
<comment type="caution">
    <text evidence="1">The sequence shown here is derived from an EMBL/GenBank/DDBJ whole genome shotgun (WGS) entry which is preliminary data.</text>
</comment>
<organism evidence="1 2">
    <name type="scientific">Candidatus Methanofastidiosum methylothiophilum</name>
    <dbReference type="NCBI Taxonomy" id="1705564"/>
    <lineage>
        <taxon>Archaea</taxon>
        <taxon>Methanobacteriati</taxon>
        <taxon>Methanobacteriota</taxon>
        <taxon>Stenosarchaea group</taxon>
        <taxon>Candidatus Methanofastidiosia</taxon>
        <taxon>Candidatus Methanofastidiosales</taxon>
        <taxon>Candidatus Methanofastidiosaceae</taxon>
        <taxon>Candidatus Methanofastidiosum</taxon>
    </lineage>
</organism>
<dbReference type="EMBL" id="LNGC01000256">
    <property type="protein sequence ID" value="KYC44806.1"/>
    <property type="molecule type" value="Genomic_DNA"/>
</dbReference>
<dbReference type="AlphaFoldDB" id="A0A150III7"/>
<gene>
    <name evidence="1" type="ORF">AMQ22_02270</name>
</gene>